<name>A0ABV1AG96_9FIRM</name>
<evidence type="ECO:0000256" key="1">
    <source>
        <dbReference type="ARBA" id="ARBA00022723"/>
    </source>
</evidence>
<dbReference type="NCBIfam" id="TIGR02167">
    <property type="entry name" value="Liste_lipo_26"/>
    <property type="match status" value="2"/>
</dbReference>
<keyword evidence="1" id="KW-0479">Metal-binding</keyword>
<dbReference type="InterPro" id="IPR001876">
    <property type="entry name" value="Znf_RanBP2"/>
</dbReference>
<dbReference type="RefSeq" id="WP_349077460.1">
    <property type="nucleotide sequence ID" value="NZ_JBBMEI010000001.1"/>
</dbReference>
<dbReference type="PROSITE" id="PS01358">
    <property type="entry name" value="ZF_RANBP2_1"/>
    <property type="match status" value="1"/>
</dbReference>
<evidence type="ECO:0000313" key="6">
    <source>
        <dbReference type="Proteomes" id="UP001446032"/>
    </source>
</evidence>
<dbReference type="Proteomes" id="UP001446032">
    <property type="component" value="Unassembled WGS sequence"/>
</dbReference>
<protein>
    <submittedName>
        <fullName evidence="5">BspA family leucine-rich repeat surface protein</fullName>
    </submittedName>
</protein>
<dbReference type="InterPro" id="IPR005046">
    <property type="entry name" value="DUF285"/>
</dbReference>
<keyword evidence="6" id="KW-1185">Reference proteome</keyword>
<organism evidence="5 6">
    <name type="scientific">Blautia intestinihominis</name>
    <dbReference type="NCBI Taxonomy" id="3133152"/>
    <lineage>
        <taxon>Bacteria</taxon>
        <taxon>Bacillati</taxon>
        <taxon>Bacillota</taxon>
        <taxon>Clostridia</taxon>
        <taxon>Lachnospirales</taxon>
        <taxon>Lachnospiraceae</taxon>
        <taxon>Blautia</taxon>
    </lineage>
</organism>
<gene>
    <name evidence="5" type="ORF">WMO75_00195</name>
</gene>
<keyword evidence="3" id="KW-0862">Zinc</keyword>
<proteinExistence type="predicted"/>
<evidence type="ECO:0000256" key="2">
    <source>
        <dbReference type="ARBA" id="ARBA00022771"/>
    </source>
</evidence>
<dbReference type="Pfam" id="PF03382">
    <property type="entry name" value="DUF285"/>
    <property type="match status" value="1"/>
</dbReference>
<sequence>MWRCIRCNKENQDSIENCTGCGHGKTMDYIHHCTLSRIKLSTADNWKINNNSSSTTYDYSTDGEKTTNGAPRKYPLTQNPTSVTRVLETNEDNWAELKKRKINRSYTGYSIKEICEKFLSYEANKSVDNVQRENSELLKTLQIYQNHNIYLLHDDTWRKNGQSGFAVTDQGIYAKALFRRIEFTSWKKFQESDFICIGGDSELSIGQNSIAFFSGDRDTLLELELMFAVIHEYLNRKPVSQTEKKEKPTLMQDSSNKSWIVTNVFGKSILRENIHEIEFIKTTKAQVPSRAWDVSADQSNTIWAWVTARPQGTTLYIGSENGVYANPTCERLFMAYTNVKRIKFNNLFDTSRVEDMEDMFSYCRNLEEIDVSGFDTSKVVFMQSMFEECRKLKTLDISNFRYKENVITDDMFKNSGITR</sequence>
<dbReference type="SUPFAM" id="SSF52047">
    <property type="entry name" value="RNI-like"/>
    <property type="match status" value="1"/>
</dbReference>
<dbReference type="EMBL" id="JBBMEI010000001">
    <property type="protein sequence ID" value="MEQ2356771.1"/>
    <property type="molecule type" value="Genomic_DNA"/>
</dbReference>
<dbReference type="InterPro" id="IPR011889">
    <property type="entry name" value="Liste_lipo_26"/>
</dbReference>
<dbReference type="Gene3D" id="3.80.10.10">
    <property type="entry name" value="Ribonuclease Inhibitor"/>
    <property type="match status" value="1"/>
</dbReference>
<evidence type="ECO:0000259" key="4">
    <source>
        <dbReference type="PROSITE" id="PS01358"/>
    </source>
</evidence>
<evidence type="ECO:0000313" key="5">
    <source>
        <dbReference type="EMBL" id="MEQ2356771.1"/>
    </source>
</evidence>
<accession>A0ABV1AG96</accession>
<feature type="domain" description="RanBP2-type" evidence="4">
    <location>
        <begin position="2"/>
        <end position="21"/>
    </location>
</feature>
<dbReference type="InterPro" id="IPR032675">
    <property type="entry name" value="LRR_dom_sf"/>
</dbReference>
<reference evidence="5 6" key="1">
    <citation type="submission" date="2024-03" db="EMBL/GenBank/DDBJ databases">
        <title>Human intestinal bacterial collection.</title>
        <authorList>
            <person name="Pauvert C."/>
            <person name="Hitch T.C.A."/>
            <person name="Clavel T."/>
        </authorList>
    </citation>
    <scope>NUCLEOTIDE SEQUENCE [LARGE SCALE GENOMIC DNA]</scope>
    <source>
        <strain evidence="5 6">CLA-AA-H95</strain>
    </source>
</reference>
<comment type="caution">
    <text evidence="5">The sequence shown here is derived from an EMBL/GenBank/DDBJ whole genome shotgun (WGS) entry which is preliminary data.</text>
</comment>
<evidence type="ECO:0000256" key="3">
    <source>
        <dbReference type="ARBA" id="ARBA00022833"/>
    </source>
</evidence>
<keyword evidence="2" id="KW-0863">Zinc-finger</keyword>